<dbReference type="EMBL" id="SLZQ01000002">
    <property type="protein sequence ID" value="TCS38582.1"/>
    <property type="molecule type" value="Genomic_DNA"/>
</dbReference>
<dbReference type="InterPro" id="IPR039498">
    <property type="entry name" value="NTP_transf_5"/>
</dbReference>
<organism evidence="1 2">
    <name type="scientific">Paucimonas lemoignei</name>
    <name type="common">Pseudomonas lemoignei</name>
    <dbReference type="NCBI Taxonomy" id="29443"/>
    <lineage>
        <taxon>Bacteria</taxon>
        <taxon>Pseudomonadati</taxon>
        <taxon>Pseudomonadota</taxon>
        <taxon>Betaproteobacteria</taxon>
        <taxon>Burkholderiales</taxon>
        <taxon>Burkholderiaceae</taxon>
        <taxon>Paucimonas</taxon>
    </lineage>
</organism>
<dbReference type="RefSeq" id="WP_132257647.1">
    <property type="nucleotide sequence ID" value="NZ_SLZQ01000002.1"/>
</dbReference>
<evidence type="ECO:0000313" key="2">
    <source>
        <dbReference type="Proteomes" id="UP000295382"/>
    </source>
</evidence>
<protein>
    <submittedName>
        <fullName evidence="1">Putative nucleotidyltransferase-like protein</fullName>
    </submittedName>
</protein>
<name>A0A4R3HZA7_PAULE</name>
<dbReference type="AlphaFoldDB" id="A0A4R3HZA7"/>
<comment type="caution">
    <text evidence="1">The sequence shown here is derived from an EMBL/GenBank/DDBJ whole genome shotgun (WGS) entry which is preliminary data.</text>
</comment>
<keyword evidence="2" id="KW-1185">Reference proteome</keyword>
<accession>A0A4R3HZA7</accession>
<evidence type="ECO:0000313" key="1">
    <source>
        <dbReference type="EMBL" id="TCS38582.1"/>
    </source>
</evidence>
<dbReference type="OrthoDB" id="5497963at2"/>
<proteinExistence type="predicted"/>
<dbReference type="Proteomes" id="UP000295382">
    <property type="component" value="Unassembled WGS sequence"/>
</dbReference>
<gene>
    <name evidence="1" type="ORF">EDC30_102321</name>
</gene>
<reference evidence="1 2" key="1">
    <citation type="submission" date="2019-03" db="EMBL/GenBank/DDBJ databases">
        <title>Genomic Encyclopedia of Type Strains, Phase IV (KMG-IV): sequencing the most valuable type-strain genomes for metagenomic binning, comparative biology and taxonomic classification.</title>
        <authorList>
            <person name="Goeker M."/>
        </authorList>
    </citation>
    <scope>NUCLEOTIDE SEQUENCE [LARGE SCALE GENOMIC DNA]</scope>
    <source>
        <strain evidence="1 2">DSM 7445</strain>
    </source>
</reference>
<dbReference type="GO" id="GO:0016740">
    <property type="term" value="F:transferase activity"/>
    <property type="evidence" value="ECO:0007669"/>
    <property type="project" value="UniProtKB-KW"/>
</dbReference>
<keyword evidence="1" id="KW-0808">Transferase</keyword>
<sequence length="359" mass="40504">MTSPLILQAFRRPDQVITLDLPQWDLLIRQARKANLLASLHARLDGLGLLGHIPVQPRQHLSWANTVANRHGLAVRHEVALIHEALANCGAPIILLKGAAYVMAQLSCARGRLFSDIDILVPKDKLDEVEAALMLHGWATTHHDAYDQRYYRTWMHELPPMRHIRRMTVIDVHHAIVPETASIHPDPALLRAAALPIEDEPGLLTLAPADMILHSAVHLFHDGELENGLRDLVDLQGLLQQFSMAPEFWPRLIERAIQLELARPLFYALRYLDHMLHAPIPNDAMECLAKAAAPNKTLLAMMDSFFLRALLPAHASCSDALSNFAREMLYIRANWLRMPPLMLARHLFHKAVISPKTEK</sequence>
<dbReference type="Pfam" id="PF14907">
    <property type="entry name" value="NTP_transf_5"/>
    <property type="match status" value="1"/>
</dbReference>